<gene>
    <name evidence="1" type="ORF">TNCT_636391</name>
</gene>
<evidence type="ECO:0000313" key="2">
    <source>
        <dbReference type="Proteomes" id="UP000887116"/>
    </source>
</evidence>
<protein>
    <submittedName>
        <fullName evidence="1">Uncharacterized protein</fullName>
    </submittedName>
</protein>
<reference evidence="1" key="1">
    <citation type="submission" date="2020-07" db="EMBL/GenBank/DDBJ databases">
        <title>Multicomponent nature underlies the extraordinary mechanical properties of spider dragline silk.</title>
        <authorList>
            <person name="Kono N."/>
            <person name="Nakamura H."/>
            <person name="Mori M."/>
            <person name="Yoshida Y."/>
            <person name="Ohtoshi R."/>
            <person name="Malay A.D."/>
            <person name="Moran D.A.P."/>
            <person name="Tomita M."/>
            <person name="Numata K."/>
            <person name="Arakawa K."/>
        </authorList>
    </citation>
    <scope>NUCLEOTIDE SEQUENCE</scope>
</reference>
<dbReference type="EMBL" id="BMAO01000361">
    <property type="protein sequence ID" value="GFQ66325.1"/>
    <property type="molecule type" value="Genomic_DNA"/>
</dbReference>
<organism evidence="1 2">
    <name type="scientific">Trichonephila clavata</name>
    <name type="common">Joro spider</name>
    <name type="synonym">Nephila clavata</name>
    <dbReference type="NCBI Taxonomy" id="2740835"/>
    <lineage>
        <taxon>Eukaryota</taxon>
        <taxon>Metazoa</taxon>
        <taxon>Ecdysozoa</taxon>
        <taxon>Arthropoda</taxon>
        <taxon>Chelicerata</taxon>
        <taxon>Arachnida</taxon>
        <taxon>Araneae</taxon>
        <taxon>Araneomorphae</taxon>
        <taxon>Entelegynae</taxon>
        <taxon>Araneoidea</taxon>
        <taxon>Nephilidae</taxon>
        <taxon>Trichonephila</taxon>
    </lineage>
</organism>
<evidence type="ECO:0000313" key="1">
    <source>
        <dbReference type="EMBL" id="GFQ66325.1"/>
    </source>
</evidence>
<keyword evidence="2" id="KW-1185">Reference proteome</keyword>
<name>A0A8X6EYV8_TRICU</name>
<comment type="caution">
    <text evidence="1">The sequence shown here is derived from an EMBL/GenBank/DDBJ whole genome shotgun (WGS) entry which is preliminary data.</text>
</comment>
<accession>A0A8X6EYV8</accession>
<sequence length="89" mass="10249">MESKWIEAEKQFRLGLTYSEEPDMFTYSLIDVHGTKASRNGVPPSWVLLFCSHPPSQSCRWLLFWLRGLQSSFSINTTGTVVRVRIHCS</sequence>
<dbReference type="AlphaFoldDB" id="A0A8X6EYV8"/>
<dbReference type="Proteomes" id="UP000887116">
    <property type="component" value="Unassembled WGS sequence"/>
</dbReference>
<proteinExistence type="predicted"/>